<dbReference type="Gene3D" id="3.40.190.150">
    <property type="entry name" value="Bordetella uptake gene, domain 1"/>
    <property type="match status" value="1"/>
</dbReference>
<dbReference type="PANTHER" id="PTHR42928:SF5">
    <property type="entry name" value="BLR1237 PROTEIN"/>
    <property type="match status" value="1"/>
</dbReference>
<evidence type="ECO:0000313" key="3">
    <source>
        <dbReference type="EMBL" id="MBP0446042.1"/>
    </source>
</evidence>
<reference evidence="3 4" key="1">
    <citation type="submission" date="2021-03" db="EMBL/GenBank/DDBJ databases">
        <authorList>
            <person name="So Y."/>
        </authorList>
    </citation>
    <scope>NUCLEOTIDE SEQUENCE [LARGE SCALE GENOMIC DNA]</scope>
    <source>
        <strain evidence="3 4">SSH11</strain>
    </source>
</reference>
<dbReference type="RefSeq" id="WP_209380307.1">
    <property type="nucleotide sequence ID" value="NZ_JAGIZB010000013.1"/>
</dbReference>
<dbReference type="PANTHER" id="PTHR42928">
    <property type="entry name" value="TRICARBOXYLATE-BINDING PROTEIN"/>
    <property type="match status" value="1"/>
</dbReference>
<dbReference type="SUPFAM" id="SSF53850">
    <property type="entry name" value="Periplasmic binding protein-like II"/>
    <property type="match status" value="1"/>
</dbReference>
<proteinExistence type="inferred from homology"/>
<dbReference type="PIRSF" id="PIRSF017082">
    <property type="entry name" value="YflP"/>
    <property type="match status" value="1"/>
</dbReference>
<keyword evidence="2" id="KW-0732">Signal</keyword>
<dbReference type="Pfam" id="PF03401">
    <property type="entry name" value="TctC"/>
    <property type="match status" value="1"/>
</dbReference>
<dbReference type="InterPro" id="IPR042100">
    <property type="entry name" value="Bug_dom1"/>
</dbReference>
<keyword evidence="4" id="KW-1185">Reference proteome</keyword>
<accession>A0ABS4AG76</accession>
<sequence length="329" mass="35498">MTDLRRRDLAALLSASALPPALARPALAQASWPAKPIRFIVPWPPGGLNDLLARAFNDQVSRILGASVVNDFKAGAGGRIGVAEIARAAPDGYTIGMGNLGPLTIFPNLYSNLPYDARRDLVPVTMFAASPLVLVANKDLPASNVAELVALAKQRPGRMNMASVGVGTPQHLVFEMIKERDGLQMEHVPYHGPNQTLPAIFAGDVHAMFDALPLMLPQIRSGAIKALAVTTPQRVPLLPDVPTLAESGYPEVDVVGWYAVIAPAGTPRPVIERLYTAYTEAAATSEIRKLLQEQALIYLPNTQAGFAERIAAETERWARIIKEQNIRVQ</sequence>
<dbReference type="CDD" id="cd07012">
    <property type="entry name" value="PBP2_Bug_TTT"/>
    <property type="match status" value="1"/>
</dbReference>
<evidence type="ECO:0000256" key="2">
    <source>
        <dbReference type="SAM" id="SignalP"/>
    </source>
</evidence>
<evidence type="ECO:0000256" key="1">
    <source>
        <dbReference type="ARBA" id="ARBA00006987"/>
    </source>
</evidence>
<feature type="chain" id="PRO_5045486393" evidence="2">
    <location>
        <begin position="24"/>
        <end position="329"/>
    </location>
</feature>
<protein>
    <submittedName>
        <fullName evidence="3">Tripartite tricarboxylate transporter substrate binding protein</fullName>
    </submittedName>
</protein>
<dbReference type="EMBL" id="JAGIZB010000013">
    <property type="protein sequence ID" value="MBP0446042.1"/>
    <property type="molecule type" value="Genomic_DNA"/>
</dbReference>
<dbReference type="Proteomes" id="UP000681594">
    <property type="component" value="Unassembled WGS sequence"/>
</dbReference>
<feature type="signal peptide" evidence="2">
    <location>
        <begin position="1"/>
        <end position="23"/>
    </location>
</feature>
<organism evidence="3 4">
    <name type="scientific">Pararoseomonas baculiformis</name>
    <dbReference type="NCBI Taxonomy" id="2820812"/>
    <lineage>
        <taxon>Bacteria</taxon>
        <taxon>Pseudomonadati</taxon>
        <taxon>Pseudomonadota</taxon>
        <taxon>Alphaproteobacteria</taxon>
        <taxon>Acetobacterales</taxon>
        <taxon>Acetobacteraceae</taxon>
        <taxon>Pararoseomonas</taxon>
    </lineage>
</organism>
<name>A0ABS4AG76_9PROT</name>
<comment type="caution">
    <text evidence="3">The sequence shown here is derived from an EMBL/GenBank/DDBJ whole genome shotgun (WGS) entry which is preliminary data.</text>
</comment>
<gene>
    <name evidence="3" type="ORF">J8J14_14790</name>
</gene>
<evidence type="ECO:0000313" key="4">
    <source>
        <dbReference type="Proteomes" id="UP000681594"/>
    </source>
</evidence>
<comment type="similarity">
    <text evidence="1">Belongs to the UPF0065 (bug) family.</text>
</comment>
<dbReference type="Gene3D" id="3.40.190.10">
    <property type="entry name" value="Periplasmic binding protein-like II"/>
    <property type="match status" value="1"/>
</dbReference>
<dbReference type="InterPro" id="IPR005064">
    <property type="entry name" value="BUG"/>
</dbReference>